<dbReference type="SUPFAM" id="SSF49777">
    <property type="entry name" value="PEBP-like"/>
    <property type="match status" value="1"/>
</dbReference>
<evidence type="ECO:0008006" key="4">
    <source>
        <dbReference type="Google" id="ProtNLM"/>
    </source>
</evidence>
<dbReference type="PANTHER" id="PTHR11362">
    <property type="entry name" value="PHOSPHATIDYLETHANOLAMINE-BINDING PROTEIN"/>
    <property type="match status" value="1"/>
</dbReference>
<evidence type="ECO:0000256" key="1">
    <source>
        <dbReference type="SAM" id="SignalP"/>
    </source>
</evidence>
<dbReference type="AlphaFoldDB" id="A0A8A3PSD2"/>
<dbReference type="EMBL" id="CP063413">
    <property type="protein sequence ID" value="QSZ37779.1"/>
    <property type="molecule type" value="Genomic_DNA"/>
</dbReference>
<name>A0A8A3PSD2_9HELO</name>
<sequence>MLSILSLFAVALAGRASAFTPPGFEPASNKNLTVAYASKLAINGIQVLRADAANAPILGTTTRMKGTYTVMMVDPDVPSSKAGGNTTEFLHWMQSDLTSANETITIDGQKFYELINGKNTSAFAKYLPPNPPNIAPTTHRYTQL</sequence>
<protein>
    <recommendedName>
        <fullName evidence="4">Phosphatidylethanolamine-binding protein</fullName>
    </recommendedName>
</protein>
<dbReference type="GO" id="GO:0005543">
    <property type="term" value="F:phospholipid binding"/>
    <property type="evidence" value="ECO:0007669"/>
    <property type="project" value="TreeGrafter"/>
</dbReference>
<reference evidence="2" key="1">
    <citation type="submission" date="2020-10" db="EMBL/GenBank/DDBJ databases">
        <title>Genome Sequence of Monilinia vaccinii-corymbosi Sheds Light on Mummy Berry Disease Infection of Blueberry and Mating Type.</title>
        <authorList>
            <person name="Yow A.G."/>
            <person name="Zhang Y."/>
            <person name="Bansal K."/>
            <person name="Eacker S.M."/>
            <person name="Sullivan S."/>
            <person name="Liachko I."/>
            <person name="Cubeta M.A."/>
            <person name="Rollins J.A."/>
            <person name="Ashrafi H."/>
        </authorList>
    </citation>
    <scope>NUCLEOTIDE SEQUENCE</scope>
    <source>
        <strain evidence="2">RL-1</strain>
    </source>
</reference>
<dbReference type="OrthoDB" id="2506647at2759"/>
<feature type="chain" id="PRO_5032710533" description="Phosphatidylethanolamine-binding protein" evidence="1">
    <location>
        <begin position="19"/>
        <end position="144"/>
    </location>
</feature>
<gene>
    <name evidence="2" type="ORF">DSL72_008878</name>
</gene>
<dbReference type="InterPro" id="IPR008914">
    <property type="entry name" value="PEBP"/>
</dbReference>
<dbReference type="Gene3D" id="3.90.280.10">
    <property type="entry name" value="PEBP-like"/>
    <property type="match status" value="1"/>
</dbReference>
<organism evidence="2 3">
    <name type="scientific">Monilinia vaccinii-corymbosi</name>
    <dbReference type="NCBI Taxonomy" id="61207"/>
    <lineage>
        <taxon>Eukaryota</taxon>
        <taxon>Fungi</taxon>
        <taxon>Dikarya</taxon>
        <taxon>Ascomycota</taxon>
        <taxon>Pezizomycotina</taxon>
        <taxon>Leotiomycetes</taxon>
        <taxon>Helotiales</taxon>
        <taxon>Sclerotiniaceae</taxon>
        <taxon>Monilinia</taxon>
    </lineage>
</organism>
<dbReference type="GO" id="GO:0046578">
    <property type="term" value="P:regulation of Ras protein signal transduction"/>
    <property type="evidence" value="ECO:0007669"/>
    <property type="project" value="TreeGrafter"/>
</dbReference>
<dbReference type="Pfam" id="PF01161">
    <property type="entry name" value="PBP"/>
    <property type="match status" value="1"/>
</dbReference>
<dbReference type="GO" id="GO:0030414">
    <property type="term" value="F:peptidase inhibitor activity"/>
    <property type="evidence" value="ECO:0007669"/>
    <property type="project" value="TreeGrafter"/>
</dbReference>
<evidence type="ECO:0000313" key="2">
    <source>
        <dbReference type="EMBL" id="QSZ37779.1"/>
    </source>
</evidence>
<accession>A0A8A3PSD2</accession>
<dbReference type="GO" id="GO:0030162">
    <property type="term" value="P:regulation of proteolysis"/>
    <property type="evidence" value="ECO:0007669"/>
    <property type="project" value="TreeGrafter"/>
</dbReference>
<dbReference type="InterPro" id="IPR036610">
    <property type="entry name" value="PEBP-like_sf"/>
</dbReference>
<evidence type="ECO:0000313" key="3">
    <source>
        <dbReference type="Proteomes" id="UP000672032"/>
    </source>
</evidence>
<keyword evidence="3" id="KW-1185">Reference proteome</keyword>
<dbReference type="InterPro" id="IPR035810">
    <property type="entry name" value="PEBP_euk"/>
</dbReference>
<feature type="signal peptide" evidence="1">
    <location>
        <begin position="1"/>
        <end position="18"/>
    </location>
</feature>
<proteinExistence type="predicted"/>
<keyword evidence="1" id="KW-0732">Signal</keyword>
<dbReference type="Proteomes" id="UP000672032">
    <property type="component" value="Chromosome 9"/>
</dbReference>
<dbReference type="PANTHER" id="PTHR11362:SF141">
    <property type="entry name" value="PHOSPHATIDYLETHANOLAMINE-BINDING PROTEIN"/>
    <property type="match status" value="1"/>
</dbReference>